<dbReference type="InterPro" id="IPR040442">
    <property type="entry name" value="Pyrv_kinase-like_dom_sf"/>
</dbReference>
<proteinExistence type="inferred from homology"/>
<evidence type="ECO:0000313" key="3">
    <source>
        <dbReference type="EMBL" id="MBM0105947.1"/>
    </source>
</evidence>
<dbReference type="RefSeq" id="WP_203168021.1">
    <property type="nucleotide sequence ID" value="NZ_JAEVLS010000003.1"/>
</dbReference>
<comment type="similarity">
    <text evidence="2">Belongs to the isocitrate lyase/PEP mutase superfamily. PEP mutase family.</text>
</comment>
<dbReference type="PANTHER" id="PTHR42905:SF7">
    <property type="entry name" value="PHOSPHOENOLPYRUVATE PHOSPHOMUTASE"/>
    <property type="match status" value="1"/>
</dbReference>
<dbReference type="PANTHER" id="PTHR42905">
    <property type="entry name" value="PHOSPHOENOLPYRUVATE CARBOXYLASE"/>
    <property type="match status" value="1"/>
</dbReference>
<dbReference type="EMBL" id="JAEVLS010000003">
    <property type="protein sequence ID" value="MBM0105947.1"/>
    <property type="molecule type" value="Genomic_DNA"/>
</dbReference>
<dbReference type="InterPro" id="IPR015813">
    <property type="entry name" value="Pyrv/PenolPyrv_kinase-like_dom"/>
</dbReference>
<accession>A0ABS1WYC7</accession>
<comment type="caution">
    <text evidence="3">The sequence shown here is derived from an EMBL/GenBank/DDBJ whole genome shotgun (WGS) entry which is preliminary data.</text>
</comment>
<sequence>MLLVRSLLPEVRRPLLKQMLSTPRLLRAIECHSPLSAVLAATAMSRDAQHAEFDVLWASGFSHATALALPDAELATLERRLDAIADIAAVTSKPILADGDTGGDAMAFGYLCRRLEDLGVSGVVLEDKSGSKRTSLADDANHELEDPETVCWKIAAAKDRLLSDDFLIFARIESLIAGAGMADALARAERYLHSDADAVVIHSKDRSGAEATRFMEAYRRLQQQTGVSKPLACIPTAYNHLTGAELHKHGVRLVIHGNHMIRAAYRSMQQAAELILQHDRSAEADAVCAPVKELFAAVGVETTAPKPAPRVAKLSTA</sequence>
<dbReference type="InterPro" id="IPR039556">
    <property type="entry name" value="ICL/PEPM"/>
</dbReference>
<dbReference type="Gene3D" id="3.20.20.60">
    <property type="entry name" value="Phosphoenolpyruvate-binding domains"/>
    <property type="match status" value="1"/>
</dbReference>
<evidence type="ECO:0000313" key="4">
    <source>
        <dbReference type="Proteomes" id="UP000661077"/>
    </source>
</evidence>
<keyword evidence="1" id="KW-0479">Metal-binding</keyword>
<organism evidence="3 4">
    <name type="scientific">Steroidobacter gossypii</name>
    <dbReference type="NCBI Taxonomy" id="2805490"/>
    <lineage>
        <taxon>Bacteria</taxon>
        <taxon>Pseudomonadati</taxon>
        <taxon>Pseudomonadota</taxon>
        <taxon>Gammaproteobacteria</taxon>
        <taxon>Steroidobacterales</taxon>
        <taxon>Steroidobacteraceae</taxon>
        <taxon>Steroidobacter</taxon>
    </lineage>
</organism>
<keyword evidence="3" id="KW-0456">Lyase</keyword>
<reference evidence="3 4" key="1">
    <citation type="journal article" date="2021" name="Int. J. Syst. Evol. Microbiol.">
        <title>Steroidobacter gossypii sp. nov., isolated from soil of cotton cropping field.</title>
        <authorList>
            <person name="Huang R."/>
            <person name="Yang S."/>
            <person name="Zhen C."/>
            <person name="Liu W."/>
        </authorList>
    </citation>
    <scope>NUCLEOTIDE SEQUENCE [LARGE SCALE GENOMIC DNA]</scope>
    <source>
        <strain evidence="3 4">S1-65</strain>
    </source>
</reference>
<dbReference type="GO" id="GO:0016829">
    <property type="term" value="F:lyase activity"/>
    <property type="evidence" value="ECO:0007669"/>
    <property type="project" value="UniProtKB-KW"/>
</dbReference>
<evidence type="ECO:0000256" key="2">
    <source>
        <dbReference type="ARBA" id="ARBA00038455"/>
    </source>
</evidence>
<dbReference type="CDD" id="cd00377">
    <property type="entry name" value="ICL_PEPM"/>
    <property type="match status" value="1"/>
</dbReference>
<evidence type="ECO:0000256" key="1">
    <source>
        <dbReference type="ARBA" id="ARBA00022723"/>
    </source>
</evidence>
<dbReference type="Pfam" id="PF13714">
    <property type="entry name" value="PEP_mutase"/>
    <property type="match status" value="1"/>
</dbReference>
<protein>
    <submittedName>
        <fullName evidence="3">Isocitrate lyase/phosphoenolpyruvate mutase family protein</fullName>
    </submittedName>
</protein>
<dbReference type="SUPFAM" id="SSF51621">
    <property type="entry name" value="Phosphoenolpyruvate/pyruvate domain"/>
    <property type="match status" value="1"/>
</dbReference>
<gene>
    <name evidence="3" type="ORF">JM946_14540</name>
</gene>
<dbReference type="Proteomes" id="UP000661077">
    <property type="component" value="Unassembled WGS sequence"/>
</dbReference>
<name>A0ABS1WYC7_9GAMM</name>
<keyword evidence="4" id="KW-1185">Reference proteome</keyword>